<evidence type="ECO:0000256" key="1">
    <source>
        <dbReference type="SAM" id="MobiDB-lite"/>
    </source>
</evidence>
<feature type="region of interest" description="Disordered" evidence="1">
    <location>
        <begin position="1"/>
        <end position="25"/>
    </location>
</feature>
<keyword evidence="2" id="KW-1133">Transmembrane helix</keyword>
<evidence type="ECO:0000313" key="4">
    <source>
        <dbReference type="Proteomes" id="UP000294933"/>
    </source>
</evidence>
<dbReference type="VEuPathDB" id="FungiDB:BD410DRAFT_810187"/>
<protein>
    <submittedName>
        <fullName evidence="3">Uncharacterized protein</fullName>
    </submittedName>
</protein>
<feature type="transmembrane region" description="Helical" evidence="2">
    <location>
        <begin position="67"/>
        <end position="84"/>
    </location>
</feature>
<dbReference type="AlphaFoldDB" id="A0A4Y7PEX2"/>
<dbReference type="Proteomes" id="UP000294933">
    <property type="component" value="Unassembled WGS sequence"/>
</dbReference>
<evidence type="ECO:0000313" key="3">
    <source>
        <dbReference type="EMBL" id="TDL13875.1"/>
    </source>
</evidence>
<organism evidence="3 4">
    <name type="scientific">Rickenella mellea</name>
    <dbReference type="NCBI Taxonomy" id="50990"/>
    <lineage>
        <taxon>Eukaryota</taxon>
        <taxon>Fungi</taxon>
        <taxon>Dikarya</taxon>
        <taxon>Basidiomycota</taxon>
        <taxon>Agaricomycotina</taxon>
        <taxon>Agaricomycetes</taxon>
        <taxon>Hymenochaetales</taxon>
        <taxon>Rickenellaceae</taxon>
        <taxon>Rickenella</taxon>
    </lineage>
</organism>
<gene>
    <name evidence="3" type="ORF">BD410DRAFT_810187</name>
</gene>
<feature type="compositionally biased region" description="Basic and acidic residues" evidence="1">
    <location>
        <begin position="1"/>
        <end position="18"/>
    </location>
</feature>
<sequence>MEAEERPVKGRDVEENGRIDNGVNSSRTTDVKHAIEVWVSIAIAVVAIASQFALFEGSSITGDIAHVLFLSAVMMGMTAIVVYASEHGRNANGNDDDDVGDGVYRSVMICSMAGMWCVVFGVLAMTWAIRPTPVAAFMRSKGSGDDVVEEWMRRREDAKLCSGRIPRSSRRGDEAVASRRENCTANLSSGGWANDYGRVSAEILRRRRFQRNSASPAVLIGESDATVRNTLKSESKVKGDEPTNIAEPLKAEGVPGNGYCMQNNYRGVCVMAQRWGGDYGVIASGISHEQEEWRTDSRKMGVTGSQW</sequence>
<keyword evidence="2" id="KW-0812">Transmembrane</keyword>
<feature type="transmembrane region" description="Helical" evidence="2">
    <location>
        <begin position="104"/>
        <end position="129"/>
    </location>
</feature>
<accession>A0A4Y7PEX2</accession>
<name>A0A4Y7PEX2_9AGAM</name>
<keyword evidence="4" id="KW-1185">Reference proteome</keyword>
<feature type="transmembrane region" description="Helical" evidence="2">
    <location>
        <begin position="37"/>
        <end position="55"/>
    </location>
</feature>
<reference evidence="3 4" key="1">
    <citation type="submission" date="2018-06" db="EMBL/GenBank/DDBJ databases">
        <title>A transcriptomic atlas of mushroom development highlights an independent origin of complex multicellularity.</title>
        <authorList>
            <consortium name="DOE Joint Genome Institute"/>
            <person name="Krizsan K."/>
            <person name="Almasi E."/>
            <person name="Merenyi Z."/>
            <person name="Sahu N."/>
            <person name="Viragh M."/>
            <person name="Koszo T."/>
            <person name="Mondo S."/>
            <person name="Kiss B."/>
            <person name="Balint B."/>
            <person name="Kues U."/>
            <person name="Barry K."/>
            <person name="Hegedus J.C."/>
            <person name="Henrissat B."/>
            <person name="Johnson J."/>
            <person name="Lipzen A."/>
            <person name="Ohm R."/>
            <person name="Nagy I."/>
            <person name="Pangilinan J."/>
            <person name="Yan J."/>
            <person name="Xiong Y."/>
            <person name="Grigoriev I.V."/>
            <person name="Hibbett D.S."/>
            <person name="Nagy L.G."/>
        </authorList>
    </citation>
    <scope>NUCLEOTIDE SEQUENCE [LARGE SCALE GENOMIC DNA]</scope>
    <source>
        <strain evidence="3 4">SZMC22713</strain>
    </source>
</reference>
<keyword evidence="2" id="KW-0472">Membrane</keyword>
<evidence type="ECO:0000256" key="2">
    <source>
        <dbReference type="SAM" id="Phobius"/>
    </source>
</evidence>
<dbReference type="EMBL" id="ML170442">
    <property type="protein sequence ID" value="TDL13875.1"/>
    <property type="molecule type" value="Genomic_DNA"/>
</dbReference>
<proteinExistence type="predicted"/>